<protein>
    <recommendedName>
        <fullName evidence="1">Stage 0 sporulation protein A homolog</fullName>
    </recommendedName>
</protein>
<evidence type="ECO:0000256" key="6">
    <source>
        <dbReference type="PROSITE-ProRule" id="PRU00169"/>
    </source>
</evidence>
<dbReference type="GO" id="GO:0032993">
    <property type="term" value="C:protein-DNA complex"/>
    <property type="evidence" value="ECO:0007669"/>
    <property type="project" value="TreeGrafter"/>
</dbReference>
<evidence type="ECO:0000256" key="5">
    <source>
        <dbReference type="ARBA" id="ARBA00024867"/>
    </source>
</evidence>
<name>A0A410DXG7_9CLOT</name>
<dbReference type="KEGG" id="cmah:C1I91_20330"/>
<dbReference type="EMBL" id="CP025746">
    <property type="protein sequence ID" value="QAA33787.1"/>
    <property type="molecule type" value="Genomic_DNA"/>
</dbReference>
<evidence type="ECO:0000259" key="9">
    <source>
        <dbReference type="PROSITE" id="PS51755"/>
    </source>
</evidence>
<dbReference type="CDD" id="cd00383">
    <property type="entry name" value="trans_reg_C"/>
    <property type="match status" value="1"/>
</dbReference>
<dbReference type="GO" id="GO:0000156">
    <property type="term" value="F:phosphorelay response regulator activity"/>
    <property type="evidence" value="ECO:0007669"/>
    <property type="project" value="TreeGrafter"/>
</dbReference>
<dbReference type="Pfam" id="PF00072">
    <property type="entry name" value="Response_reg"/>
    <property type="match status" value="1"/>
</dbReference>
<dbReference type="AlphaFoldDB" id="A0A410DXG7"/>
<evidence type="ECO:0000256" key="7">
    <source>
        <dbReference type="PROSITE-ProRule" id="PRU01091"/>
    </source>
</evidence>
<feature type="DNA-binding region" description="OmpR/PhoB-type" evidence="7">
    <location>
        <begin position="124"/>
        <end position="225"/>
    </location>
</feature>
<dbReference type="InterPro" id="IPR001867">
    <property type="entry name" value="OmpR/PhoB-type_DNA-bd"/>
</dbReference>
<feature type="domain" description="OmpR/PhoB-type" evidence="9">
    <location>
        <begin position="124"/>
        <end position="225"/>
    </location>
</feature>
<evidence type="ECO:0000256" key="2">
    <source>
        <dbReference type="ARBA" id="ARBA00023015"/>
    </source>
</evidence>
<evidence type="ECO:0000259" key="8">
    <source>
        <dbReference type="PROSITE" id="PS50110"/>
    </source>
</evidence>
<accession>A0A410DXG7</accession>
<dbReference type="OrthoDB" id="9790442at2"/>
<organism evidence="10 11">
    <name type="scientific">Clostridium manihotivorum</name>
    <dbReference type="NCBI Taxonomy" id="2320868"/>
    <lineage>
        <taxon>Bacteria</taxon>
        <taxon>Bacillati</taxon>
        <taxon>Bacillota</taxon>
        <taxon>Clostridia</taxon>
        <taxon>Eubacteriales</taxon>
        <taxon>Clostridiaceae</taxon>
        <taxon>Clostridium</taxon>
    </lineage>
</organism>
<dbReference type="Gene3D" id="1.10.10.10">
    <property type="entry name" value="Winged helix-like DNA-binding domain superfamily/Winged helix DNA-binding domain"/>
    <property type="match status" value="1"/>
</dbReference>
<proteinExistence type="predicted"/>
<dbReference type="GO" id="GO:0005829">
    <property type="term" value="C:cytosol"/>
    <property type="evidence" value="ECO:0007669"/>
    <property type="project" value="TreeGrafter"/>
</dbReference>
<sequence length="234" mass="27454">MYKVMIIEDDAKLCSIIKEHMEKYGYIIYQAMNFNNIEEEIANIKPDILILDINLPYYDGFYICRSVRRNYSIPIIITSARSETMDQVLAIELGADDYIVKPMNLDVFMVKVKAALRRAYGEYSSKLSIDYTGSLCLDEDNFQLKYNKKATVLSKNEYKLAKIFIENKDRIITREEIFEALWDTQDFVDENTLTVNITRLRNRLSELDINDAIKTKRGVGYIFDYKVLEESKYE</sequence>
<keyword evidence="4" id="KW-0804">Transcription</keyword>
<dbReference type="PANTHER" id="PTHR48111:SF43">
    <property type="entry name" value="STAGE 0 SPORULATION PROTEIN A HOMOLOG"/>
    <property type="match status" value="1"/>
</dbReference>
<evidence type="ECO:0000256" key="3">
    <source>
        <dbReference type="ARBA" id="ARBA00023125"/>
    </source>
</evidence>
<evidence type="ECO:0000256" key="4">
    <source>
        <dbReference type="ARBA" id="ARBA00023163"/>
    </source>
</evidence>
<dbReference type="InterPro" id="IPR011006">
    <property type="entry name" value="CheY-like_superfamily"/>
</dbReference>
<dbReference type="GO" id="GO:0000976">
    <property type="term" value="F:transcription cis-regulatory region binding"/>
    <property type="evidence" value="ECO:0007669"/>
    <property type="project" value="TreeGrafter"/>
</dbReference>
<keyword evidence="11" id="KW-1185">Reference proteome</keyword>
<dbReference type="PANTHER" id="PTHR48111">
    <property type="entry name" value="REGULATOR OF RPOS"/>
    <property type="match status" value="1"/>
</dbReference>
<dbReference type="GO" id="GO:0006355">
    <property type="term" value="P:regulation of DNA-templated transcription"/>
    <property type="evidence" value="ECO:0007669"/>
    <property type="project" value="InterPro"/>
</dbReference>
<evidence type="ECO:0000313" key="11">
    <source>
        <dbReference type="Proteomes" id="UP000286268"/>
    </source>
</evidence>
<reference evidence="10 11" key="1">
    <citation type="submission" date="2018-01" db="EMBL/GenBank/DDBJ databases">
        <title>Genome Sequencing and Assembly of Anaerobacter polyendosporus strain CT4.</title>
        <authorList>
            <person name="Tachaapaikoon C."/>
            <person name="Sutheeworapong S."/>
            <person name="Jenjaroenpun P."/>
            <person name="Wongsurawat T."/>
            <person name="Nookeaw I."/>
            <person name="Cheawchanlertfa P."/>
            <person name="Kosugi A."/>
            <person name="Cheevadhanarak S."/>
            <person name="Ratanakhanokchai K."/>
        </authorList>
    </citation>
    <scope>NUCLEOTIDE SEQUENCE [LARGE SCALE GENOMIC DNA]</scope>
    <source>
        <strain evidence="10 11">CT4</strain>
    </source>
</reference>
<dbReference type="SMART" id="SM00448">
    <property type="entry name" value="REC"/>
    <property type="match status" value="1"/>
</dbReference>
<comment type="function">
    <text evidence="5">May play the central regulatory role in sporulation. It may be an element of the effector pathway responsible for the activation of sporulation genes in response to nutritional stress. Spo0A may act in concert with spo0H (a sigma factor) to control the expression of some genes that are critical to the sporulation process.</text>
</comment>
<dbReference type="Gene3D" id="6.10.250.690">
    <property type="match status" value="1"/>
</dbReference>
<dbReference type="InterPro" id="IPR001789">
    <property type="entry name" value="Sig_transdc_resp-reg_receiver"/>
</dbReference>
<dbReference type="SUPFAM" id="SSF52172">
    <property type="entry name" value="CheY-like"/>
    <property type="match status" value="1"/>
</dbReference>
<dbReference type="Proteomes" id="UP000286268">
    <property type="component" value="Chromosome"/>
</dbReference>
<keyword evidence="6" id="KW-0597">Phosphoprotein</keyword>
<keyword evidence="3 7" id="KW-0238">DNA-binding</keyword>
<gene>
    <name evidence="10" type="ORF">C1I91_20330</name>
</gene>
<dbReference type="Gene3D" id="3.40.50.2300">
    <property type="match status" value="1"/>
</dbReference>
<dbReference type="SUPFAM" id="SSF46894">
    <property type="entry name" value="C-terminal effector domain of the bipartite response regulators"/>
    <property type="match status" value="1"/>
</dbReference>
<feature type="modified residue" description="4-aspartylphosphate" evidence="6">
    <location>
        <position position="52"/>
    </location>
</feature>
<dbReference type="PROSITE" id="PS51755">
    <property type="entry name" value="OMPR_PHOB"/>
    <property type="match status" value="1"/>
</dbReference>
<dbReference type="SMART" id="SM00862">
    <property type="entry name" value="Trans_reg_C"/>
    <property type="match status" value="1"/>
</dbReference>
<dbReference type="PROSITE" id="PS50110">
    <property type="entry name" value="RESPONSE_REGULATORY"/>
    <property type="match status" value="1"/>
</dbReference>
<dbReference type="Pfam" id="PF00486">
    <property type="entry name" value="Trans_reg_C"/>
    <property type="match status" value="1"/>
</dbReference>
<evidence type="ECO:0000256" key="1">
    <source>
        <dbReference type="ARBA" id="ARBA00018672"/>
    </source>
</evidence>
<dbReference type="RefSeq" id="WP_128214508.1">
    <property type="nucleotide sequence ID" value="NZ_CP025746.1"/>
</dbReference>
<keyword evidence="2" id="KW-0805">Transcription regulation</keyword>
<dbReference type="InterPro" id="IPR016032">
    <property type="entry name" value="Sig_transdc_resp-reg_C-effctor"/>
</dbReference>
<evidence type="ECO:0000313" key="10">
    <source>
        <dbReference type="EMBL" id="QAA33787.1"/>
    </source>
</evidence>
<dbReference type="InterPro" id="IPR036388">
    <property type="entry name" value="WH-like_DNA-bd_sf"/>
</dbReference>
<dbReference type="InterPro" id="IPR039420">
    <property type="entry name" value="WalR-like"/>
</dbReference>
<feature type="domain" description="Response regulatory" evidence="8">
    <location>
        <begin position="3"/>
        <end position="116"/>
    </location>
</feature>